<feature type="compositionally biased region" description="Low complexity" evidence="1">
    <location>
        <begin position="96"/>
        <end position="121"/>
    </location>
</feature>
<proteinExistence type="predicted"/>
<feature type="compositionally biased region" description="Basic and acidic residues" evidence="1">
    <location>
        <begin position="1"/>
        <end position="10"/>
    </location>
</feature>
<feature type="compositionally biased region" description="Basic and acidic residues" evidence="1">
    <location>
        <begin position="123"/>
        <end position="138"/>
    </location>
</feature>
<evidence type="ECO:0000313" key="3">
    <source>
        <dbReference type="Proteomes" id="UP001056012"/>
    </source>
</evidence>
<evidence type="ECO:0000313" key="2">
    <source>
        <dbReference type="EMBL" id="USP77871.1"/>
    </source>
</evidence>
<feature type="compositionally biased region" description="Polar residues" evidence="1">
    <location>
        <begin position="185"/>
        <end position="196"/>
    </location>
</feature>
<feature type="region of interest" description="Disordered" evidence="1">
    <location>
        <begin position="1"/>
        <end position="218"/>
    </location>
</feature>
<dbReference type="OrthoDB" id="3799742at2759"/>
<evidence type="ECO:0000256" key="1">
    <source>
        <dbReference type="SAM" id="MobiDB-lite"/>
    </source>
</evidence>
<sequence>MFPSVKDRARQLFGEAAVPTTSPPPPVSTGRKGPPIKATSASKSTPEPKTPSKGSRADAKSKKNSPPPVEETPRAIGAWPSPFEQFKSRAAPPPAKATQPTSSKTTSSKSAKATSTTSKTVKPSKEKVEKASRPSEKKSRSKSPPTTKAAAAPPKKVPEPKVVAKKKTESKPAPEPKKTARPKLQTRTSSRPKIQRSSSSSSLDSDDDEEDSEDEDLREACLREVSKVTGLKGKNLAISLRQRSSGGWYAALKDVSADKYLKMWMNRDKTFDTQEEALEAYLVFVKKMNTDMKLFGPMSPKPGKSKGFF</sequence>
<protein>
    <recommendedName>
        <fullName evidence="4">AP2/ERF domain-containing protein</fullName>
    </recommendedName>
</protein>
<feature type="compositionally biased region" description="Basic and acidic residues" evidence="1">
    <location>
        <begin position="166"/>
        <end position="178"/>
    </location>
</feature>
<dbReference type="AlphaFoldDB" id="A0A9Q9DTX7"/>
<feature type="compositionally biased region" description="Low complexity" evidence="1">
    <location>
        <begin position="142"/>
        <end position="154"/>
    </location>
</feature>
<feature type="compositionally biased region" description="Acidic residues" evidence="1">
    <location>
        <begin position="204"/>
        <end position="217"/>
    </location>
</feature>
<dbReference type="VEuPathDB" id="FungiDB:yc1106_05145"/>
<evidence type="ECO:0008006" key="4">
    <source>
        <dbReference type="Google" id="ProtNLM"/>
    </source>
</evidence>
<name>A0A9Q9DTX7_CURCL</name>
<accession>A0A9Q9DTX7</accession>
<dbReference type="Proteomes" id="UP001056012">
    <property type="component" value="Chromosome 3"/>
</dbReference>
<reference evidence="2" key="1">
    <citation type="submission" date="2021-12" db="EMBL/GenBank/DDBJ databases">
        <title>Curvularia clavata genome.</title>
        <authorList>
            <person name="Cao Y."/>
        </authorList>
    </citation>
    <scope>NUCLEOTIDE SEQUENCE</scope>
    <source>
        <strain evidence="2">Yc1106</strain>
    </source>
</reference>
<keyword evidence="3" id="KW-1185">Reference proteome</keyword>
<organism evidence="2 3">
    <name type="scientific">Curvularia clavata</name>
    <dbReference type="NCBI Taxonomy" id="95742"/>
    <lineage>
        <taxon>Eukaryota</taxon>
        <taxon>Fungi</taxon>
        <taxon>Dikarya</taxon>
        <taxon>Ascomycota</taxon>
        <taxon>Pezizomycotina</taxon>
        <taxon>Dothideomycetes</taxon>
        <taxon>Pleosporomycetidae</taxon>
        <taxon>Pleosporales</taxon>
        <taxon>Pleosporineae</taxon>
        <taxon>Pleosporaceae</taxon>
        <taxon>Curvularia</taxon>
    </lineage>
</organism>
<gene>
    <name evidence="2" type="ORF">yc1106_05145</name>
</gene>
<dbReference type="EMBL" id="CP089276">
    <property type="protein sequence ID" value="USP77871.1"/>
    <property type="molecule type" value="Genomic_DNA"/>
</dbReference>